<organism evidence="1 2">
    <name type="scientific">Linum tenue</name>
    <dbReference type="NCBI Taxonomy" id="586396"/>
    <lineage>
        <taxon>Eukaryota</taxon>
        <taxon>Viridiplantae</taxon>
        <taxon>Streptophyta</taxon>
        <taxon>Embryophyta</taxon>
        <taxon>Tracheophyta</taxon>
        <taxon>Spermatophyta</taxon>
        <taxon>Magnoliopsida</taxon>
        <taxon>eudicotyledons</taxon>
        <taxon>Gunneridae</taxon>
        <taxon>Pentapetalae</taxon>
        <taxon>rosids</taxon>
        <taxon>fabids</taxon>
        <taxon>Malpighiales</taxon>
        <taxon>Linaceae</taxon>
        <taxon>Linum</taxon>
    </lineage>
</organism>
<gene>
    <name evidence="1" type="ORF">LITE_LOCUS20827</name>
</gene>
<dbReference type="EMBL" id="CAMGYJ010000005">
    <property type="protein sequence ID" value="CAI0426526.1"/>
    <property type="molecule type" value="Genomic_DNA"/>
</dbReference>
<proteinExistence type="predicted"/>
<protein>
    <submittedName>
        <fullName evidence="1">Uncharacterized protein</fullName>
    </submittedName>
</protein>
<evidence type="ECO:0000313" key="1">
    <source>
        <dbReference type="EMBL" id="CAI0426526.1"/>
    </source>
</evidence>
<comment type="caution">
    <text evidence="1">The sequence shown here is derived from an EMBL/GenBank/DDBJ whole genome shotgun (WGS) entry which is preliminary data.</text>
</comment>
<accession>A0AAV0KX21</accession>
<sequence length="71" mass="8037">MLVTVGNEECSWSSKICLHPQLHLVYCRFYAVLLLALSMSQWRQEPGQAVAEKLRTLSQLAGFLEEKKPCG</sequence>
<dbReference type="AlphaFoldDB" id="A0AAV0KX21"/>
<evidence type="ECO:0000313" key="2">
    <source>
        <dbReference type="Proteomes" id="UP001154282"/>
    </source>
</evidence>
<name>A0AAV0KX21_9ROSI</name>
<dbReference type="Proteomes" id="UP001154282">
    <property type="component" value="Unassembled WGS sequence"/>
</dbReference>
<keyword evidence="2" id="KW-1185">Reference proteome</keyword>
<reference evidence="1" key="1">
    <citation type="submission" date="2022-08" db="EMBL/GenBank/DDBJ databases">
        <authorList>
            <person name="Gutierrez-Valencia J."/>
        </authorList>
    </citation>
    <scope>NUCLEOTIDE SEQUENCE</scope>
</reference>